<dbReference type="Pfam" id="PF20981">
    <property type="entry name" value="AAR2_1st"/>
    <property type="match status" value="1"/>
</dbReference>
<name>A0A7N0SZX7_KALFE</name>
<dbReference type="CDD" id="cd13777">
    <property type="entry name" value="Aar2_N"/>
    <property type="match status" value="1"/>
</dbReference>
<reference evidence="2" key="1">
    <citation type="submission" date="2021-01" db="UniProtKB">
        <authorList>
            <consortium name="EnsemblPlants"/>
        </authorList>
    </citation>
    <scope>IDENTIFICATION</scope>
</reference>
<protein>
    <recommendedName>
        <fullName evidence="1">AAR2 N-terminal domain-containing protein</fullName>
    </recommendedName>
</protein>
<dbReference type="PANTHER" id="PTHR12689:SF4">
    <property type="entry name" value="PROTEIN AAR2 HOMOLOG"/>
    <property type="match status" value="1"/>
</dbReference>
<dbReference type="Gene3D" id="2.60.34.20">
    <property type="match status" value="1"/>
</dbReference>
<proteinExistence type="predicted"/>
<sequence>MLVEPKTEFEVTEQGATLLLLGVPQGTRIGIDAQVIVAGPDVKGVKCIPPGPHFVYNISAKRSGGDFSPEVGFFIYSITSDVIIRQWNQEGGLVSLSEDEVVCTHFTLLLENMFLKFQRNSPNRNYVCKKYLNNTQCYALFNLFMIQFCDCRRHDYKPEITKLFEITV</sequence>
<organism evidence="2 3">
    <name type="scientific">Kalanchoe fedtschenkoi</name>
    <name type="common">Lavender scallops</name>
    <name type="synonym">South American air plant</name>
    <dbReference type="NCBI Taxonomy" id="63787"/>
    <lineage>
        <taxon>Eukaryota</taxon>
        <taxon>Viridiplantae</taxon>
        <taxon>Streptophyta</taxon>
        <taxon>Embryophyta</taxon>
        <taxon>Tracheophyta</taxon>
        <taxon>Spermatophyta</taxon>
        <taxon>Magnoliopsida</taxon>
        <taxon>eudicotyledons</taxon>
        <taxon>Gunneridae</taxon>
        <taxon>Pentapetalae</taxon>
        <taxon>Saxifragales</taxon>
        <taxon>Crassulaceae</taxon>
        <taxon>Kalanchoe</taxon>
    </lineage>
</organism>
<keyword evidence="3" id="KW-1185">Reference proteome</keyword>
<dbReference type="Gramene" id="Kaladp0016s0009.1.v1.1">
    <property type="protein sequence ID" value="Kaladp0016s0009.1.v1.1"/>
    <property type="gene ID" value="Kaladp0016s0009.v1.1"/>
</dbReference>
<evidence type="ECO:0000313" key="3">
    <source>
        <dbReference type="Proteomes" id="UP000594263"/>
    </source>
</evidence>
<dbReference type="InterPro" id="IPR007946">
    <property type="entry name" value="AAR2"/>
</dbReference>
<evidence type="ECO:0000313" key="2">
    <source>
        <dbReference type="EnsemblPlants" id="Kaladp0016s0009.1.v1.1"/>
    </source>
</evidence>
<dbReference type="PANTHER" id="PTHR12689">
    <property type="entry name" value="A1 CISTRON SPLICING FACTOR AAR2-RELATED"/>
    <property type="match status" value="1"/>
</dbReference>
<dbReference type="Proteomes" id="UP000594263">
    <property type="component" value="Unplaced"/>
</dbReference>
<accession>A0A7N0SZX7</accession>
<dbReference type="InterPro" id="IPR033647">
    <property type="entry name" value="Aar2_N"/>
</dbReference>
<evidence type="ECO:0000259" key="1">
    <source>
        <dbReference type="Pfam" id="PF20981"/>
    </source>
</evidence>
<dbReference type="GO" id="GO:0000244">
    <property type="term" value="P:spliceosomal tri-snRNP complex assembly"/>
    <property type="evidence" value="ECO:0007669"/>
    <property type="project" value="TreeGrafter"/>
</dbReference>
<dbReference type="AlphaFoldDB" id="A0A7N0SZX7"/>
<dbReference type="InterPro" id="IPR038516">
    <property type="entry name" value="AAR2_N_sf"/>
</dbReference>
<feature type="domain" description="AAR2 N-terminal" evidence="1">
    <location>
        <begin position="14"/>
        <end position="94"/>
    </location>
</feature>
<dbReference type="EnsemblPlants" id="Kaladp0016s0009.1.v1.1">
    <property type="protein sequence ID" value="Kaladp0016s0009.1.v1.1"/>
    <property type="gene ID" value="Kaladp0016s0009.v1.1"/>
</dbReference>